<keyword evidence="3" id="KW-1185">Reference proteome</keyword>
<sequence>MMVIDGIIIETPLTTLVVEGVFYLLLFFKEGKALFWYDKTGGKIEFFTKGGKHPTNGKVLRPATQKIIRKYVFGEE</sequence>
<dbReference type="EMBL" id="LQRT01000002">
    <property type="protein sequence ID" value="KZS42529.1"/>
    <property type="molecule type" value="Genomic_DNA"/>
</dbReference>
<protein>
    <submittedName>
        <fullName evidence="2">Uncharacterized protein</fullName>
    </submittedName>
</protein>
<gene>
    <name evidence="2" type="ORF">AWE51_03550</name>
</gene>
<reference evidence="2 3" key="1">
    <citation type="submission" date="2016-01" db="EMBL/GenBank/DDBJ databases">
        <title>The draft genome sequence of Aquimarina sp. RZW4-3-2.</title>
        <authorList>
            <person name="Wang Y."/>
        </authorList>
    </citation>
    <scope>NUCLEOTIDE SEQUENCE [LARGE SCALE GENOMIC DNA]</scope>
    <source>
        <strain evidence="2 3">RZW4-3-2</strain>
    </source>
</reference>
<comment type="caution">
    <text evidence="2">The sequence shown here is derived from an EMBL/GenBank/DDBJ whole genome shotgun (WGS) entry which is preliminary data.</text>
</comment>
<evidence type="ECO:0000313" key="3">
    <source>
        <dbReference type="Proteomes" id="UP000076715"/>
    </source>
</evidence>
<accession>A0A162CXG6</accession>
<keyword evidence="1" id="KW-0812">Transmembrane</keyword>
<dbReference type="RefSeq" id="WP_066310423.1">
    <property type="nucleotide sequence ID" value="NZ_LQRT01000002.1"/>
</dbReference>
<name>A0A162CXG6_9FLAO</name>
<dbReference type="Proteomes" id="UP000076715">
    <property type="component" value="Unassembled WGS sequence"/>
</dbReference>
<proteinExistence type="predicted"/>
<dbReference type="AlphaFoldDB" id="A0A162CXG6"/>
<evidence type="ECO:0000256" key="1">
    <source>
        <dbReference type="SAM" id="Phobius"/>
    </source>
</evidence>
<evidence type="ECO:0000313" key="2">
    <source>
        <dbReference type="EMBL" id="KZS42529.1"/>
    </source>
</evidence>
<keyword evidence="1" id="KW-0472">Membrane</keyword>
<dbReference type="OrthoDB" id="1340494at2"/>
<organism evidence="2 3">
    <name type="scientific">Aquimarina aggregata</name>
    <dbReference type="NCBI Taxonomy" id="1642818"/>
    <lineage>
        <taxon>Bacteria</taxon>
        <taxon>Pseudomonadati</taxon>
        <taxon>Bacteroidota</taxon>
        <taxon>Flavobacteriia</taxon>
        <taxon>Flavobacteriales</taxon>
        <taxon>Flavobacteriaceae</taxon>
        <taxon>Aquimarina</taxon>
    </lineage>
</organism>
<keyword evidence="1" id="KW-1133">Transmembrane helix</keyword>
<dbReference type="STRING" id="1642818.AWE51_03550"/>
<feature type="transmembrane region" description="Helical" evidence="1">
    <location>
        <begin position="6"/>
        <end position="28"/>
    </location>
</feature>